<feature type="signal peptide" evidence="5">
    <location>
        <begin position="1"/>
        <end position="23"/>
    </location>
</feature>
<dbReference type="Proteomes" id="UP001279642">
    <property type="component" value="Unassembled WGS sequence"/>
</dbReference>
<dbReference type="InterPro" id="IPR040409">
    <property type="entry name" value="PCS-like"/>
</dbReference>
<evidence type="ECO:0000256" key="4">
    <source>
        <dbReference type="ARBA" id="ARBA00022723"/>
    </source>
</evidence>
<dbReference type="EC" id="2.3.2.15" evidence="1"/>
<dbReference type="Gene3D" id="3.90.70.30">
    <property type="entry name" value="Phytochelatin synthase, N-terminal domain"/>
    <property type="match status" value="1"/>
</dbReference>
<evidence type="ECO:0000256" key="5">
    <source>
        <dbReference type="SAM" id="SignalP"/>
    </source>
</evidence>
<dbReference type="PANTHER" id="PTHR33447:SF20">
    <property type="entry name" value="GLUTATHIONE GAMMA-GLUTAMYLCYSTEINYLTRANSFERASE"/>
    <property type="match status" value="1"/>
</dbReference>
<accession>A0ABU5EIF4</accession>
<dbReference type="PROSITE" id="PS51443">
    <property type="entry name" value="PCS"/>
    <property type="match status" value="1"/>
</dbReference>
<dbReference type="InterPro" id="IPR038156">
    <property type="entry name" value="PCS_N_sf"/>
</dbReference>
<dbReference type="Pfam" id="PF05023">
    <property type="entry name" value="Phytochelatin"/>
    <property type="match status" value="1"/>
</dbReference>
<keyword evidence="3" id="KW-0808">Transferase</keyword>
<dbReference type="InterPro" id="IPR038765">
    <property type="entry name" value="Papain-like_cys_pep_sf"/>
</dbReference>
<evidence type="ECO:0000256" key="1">
    <source>
        <dbReference type="ARBA" id="ARBA00012468"/>
    </source>
</evidence>
<dbReference type="SUPFAM" id="SSF54001">
    <property type="entry name" value="Cysteine proteinases"/>
    <property type="match status" value="1"/>
</dbReference>
<sequence>MPRLLYLFAVAAFSLSFALPLRADTLPVPANLIPFDSTEGEKLLVGAEATKAYFALSEQFVTQQNQAFCGVASLVMVLNALKVPAPASEELAPFSAFDQSNIFTAQAEAVLPRTVIEENGMTLDQLGALAKAFGLKAAVRHASDTNLDAFRRDVRARLETAGQYVIVNYLRSALGQQKYGHISPLAAYDADSDRFLILDVSRYKYPPVWVTASDLFAAMNTPDRDNDNRSRGFLEISR</sequence>
<reference evidence="7 8" key="1">
    <citation type="journal article" date="2016" name="Antonie Van Leeuwenhoek">
        <title>Dongia soli sp. nov., isolated from soil from Dokdo, Korea.</title>
        <authorList>
            <person name="Kim D.U."/>
            <person name="Lee H."/>
            <person name="Kim H."/>
            <person name="Kim S.G."/>
            <person name="Ka J.O."/>
        </authorList>
    </citation>
    <scope>NUCLEOTIDE SEQUENCE [LARGE SCALE GENOMIC DNA]</scope>
    <source>
        <strain evidence="7 8">D78</strain>
    </source>
</reference>
<gene>
    <name evidence="7" type="ORF">SMD27_22475</name>
</gene>
<organism evidence="7 8">
    <name type="scientific">Dongia soli</name>
    <dbReference type="NCBI Taxonomy" id="600628"/>
    <lineage>
        <taxon>Bacteria</taxon>
        <taxon>Pseudomonadati</taxon>
        <taxon>Pseudomonadota</taxon>
        <taxon>Alphaproteobacteria</taxon>
        <taxon>Rhodospirillales</taxon>
        <taxon>Dongiaceae</taxon>
        <taxon>Dongia</taxon>
    </lineage>
</organism>
<keyword evidence="2" id="KW-0104">Cadmium</keyword>
<protein>
    <recommendedName>
        <fullName evidence="1">glutathione gamma-glutamylcysteinyltransferase</fullName>
        <ecNumber evidence="1">2.3.2.15</ecNumber>
    </recommendedName>
</protein>
<evidence type="ECO:0000313" key="8">
    <source>
        <dbReference type="Proteomes" id="UP001279642"/>
    </source>
</evidence>
<comment type="caution">
    <text evidence="7">The sequence shown here is derived from an EMBL/GenBank/DDBJ whole genome shotgun (WGS) entry which is preliminary data.</text>
</comment>
<feature type="chain" id="PRO_5047141046" description="glutathione gamma-glutamylcysteinyltransferase" evidence="5">
    <location>
        <begin position="24"/>
        <end position="238"/>
    </location>
</feature>
<keyword evidence="5" id="KW-0732">Signal</keyword>
<evidence type="ECO:0000256" key="2">
    <source>
        <dbReference type="ARBA" id="ARBA00022539"/>
    </source>
</evidence>
<evidence type="ECO:0000259" key="6">
    <source>
        <dbReference type="PROSITE" id="PS51443"/>
    </source>
</evidence>
<dbReference type="RefSeq" id="WP_320510693.1">
    <property type="nucleotide sequence ID" value="NZ_JAXCLW010000011.1"/>
</dbReference>
<proteinExistence type="predicted"/>
<evidence type="ECO:0000313" key="7">
    <source>
        <dbReference type="EMBL" id="MDY0885622.1"/>
    </source>
</evidence>
<name>A0ABU5EIF4_9PROT</name>
<dbReference type="InterPro" id="IPR007719">
    <property type="entry name" value="PCS_N"/>
</dbReference>
<keyword evidence="8" id="KW-1185">Reference proteome</keyword>
<evidence type="ECO:0000256" key="3">
    <source>
        <dbReference type="ARBA" id="ARBA00022679"/>
    </source>
</evidence>
<keyword evidence="4" id="KW-0479">Metal-binding</keyword>
<feature type="domain" description="Peptidase C83" evidence="6">
    <location>
        <begin position="16"/>
        <end position="238"/>
    </location>
</feature>
<dbReference type="EMBL" id="JAXCLW010000011">
    <property type="protein sequence ID" value="MDY0885622.1"/>
    <property type="molecule type" value="Genomic_DNA"/>
</dbReference>
<dbReference type="PANTHER" id="PTHR33447">
    <property type="entry name" value="GLUTATHIONE GAMMA-GLUTAMYLCYSTEINYLTRANSFERASE"/>
    <property type="match status" value="1"/>
</dbReference>